<feature type="compositionally biased region" description="Basic and acidic residues" evidence="1">
    <location>
        <begin position="1"/>
        <end position="21"/>
    </location>
</feature>
<feature type="region of interest" description="Disordered" evidence="1">
    <location>
        <begin position="1"/>
        <end position="22"/>
    </location>
</feature>
<dbReference type="Proteomes" id="UP000005408">
    <property type="component" value="Unassembled WGS sequence"/>
</dbReference>
<evidence type="ECO:0000313" key="2">
    <source>
        <dbReference type="EnsemblMetazoa" id="G22948.3:cds"/>
    </source>
</evidence>
<feature type="region of interest" description="Disordered" evidence="1">
    <location>
        <begin position="64"/>
        <end position="89"/>
    </location>
</feature>
<dbReference type="Pfam" id="PF15679">
    <property type="entry name" value="DUF4665"/>
    <property type="match status" value="1"/>
</dbReference>
<feature type="compositionally biased region" description="Basic residues" evidence="1">
    <location>
        <begin position="71"/>
        <end position="89"/>
    </location>
</feature>
<name>A0A8W8K9D9_MAGGI</name>
<dbReference type="InterPro" id="IPR031389">
    <property type="entry name" value="RBIS"/>
</dbReference>
<protein>
    <submittedName>
        <fullName evidence="2">Uncharacterized protein</fullName>
    </submittedName>
</protein>
<organism evidence="2 3">
    <name type="scientific">Magallana gigas</name>
    <name type="common">Pacific oyster</name>
    <name type="synonym">Crassostrea gigas</name>
    <dbReference type="NCBI Taxonomy" id="29159"/>
    <lineage>
        <taxon>Eukaryota</taxon>
        <taxon>Metazoa</taxon>
        <taxon>Spiralia</taxon>
        <taxon>Lophotrochozoa</taxon>
        <taxon>Mollusca</taxon>
        <taxon>Bivalvia</taxon>
        <taxon>Autobranchia</taxon>
        <taxon>Pteriomorphia</taxon>
        <taxon>Ostreida</taxon>
        <taxon>Ostreoidea</taxon>
        <taxon>Ostreidae</taxon>
        <taxon>Magallana</taxon>
    </lineage>
</organism>
<dbReference type="AlphaFoldDB" id="A0A8W8K9D9"/>
<reference evidence="2" key="1">
    <citation type="submission" date="2022-08" db="UniProtKB">
        <authorList>
            <consortium name="EnsemblMetazoa"/>
        </authorList>
    </citation>
    <scope>IDENTIFICATION</scope>
    <source>
        <strain evidence="2">05x7-T-G4-1.051#20</strain>
    </source>
</reference>
<dbReference type="EnsemblMetazoa" id="G22948.3">
    <property type="protein sequence ID" value="G22948.3:cds"/>
    <property type="gene ID" value="G22948"/>
</dbReference>
<proteinExistence type="predicted"/>
<sequence>MGRNKQKDKQKGSGKGKKESAVFKVAGVRKPKIKSVNTNLKKLNFKNKQKTEDSNKVFNSVQESITETTKLTKKRPISKVKKTSKATTI</sequence>
<evidence type="ECO:0000313" key="3">
    <source>
        <dbReference type="Proteomes" id="UP000005408"/>
    </source>
</evidence>
<accession>A0A8W8K9D9</accession>
<dbReference type="GO" id="GO:0042254">
    <property type="term" value="P:ribosome biogenesis"/>
    <property type="evidence" value="ECO:0007669"/>
    <property type="project" value="InterPro"/>
</dbReference>
<keyword evidence="3" id="KW-1185">Reference proteome</keyword>
<evidence type="ECO:0000256" key="1">
    <source>
        <dbReference type="SAM" id="MobiDB-lite"/>
    </source>
</evidence>